<evidence type="ECO:0000259" key="5">
    <source>
        <dbReference type="Pfam" id="PF13657"/>
    </source>
</evidence>
<dbReference type="Pfam" id="PF07804">
    <property type="entry name" value="HipA_C"/>
    <property type="match status" value="1"/>
</dbReference>
<reference evidence="6 7" key="1">
    <citation type="submission" date="2018-12" db="EMBL/GenBank/DDBJ databases">
        <authorList>
            <consortium name="Pathogen Informatics"/>
        </authorList>
    </citation>
    <scope>NUCLEOTIDE SEQUENCE [LARGE SCALE GENOMIC DNA]</scope>
    <source>
        <strain evidence="6 7">NCTC10976</strain>
    </source>
</reference>
<keyword evidence="2" id="KW-0808">Transferase</keyword>
<dbReference type="GO" id="GO:0005829">
    <property type="term" value="C:cytosol"/>
    <property type="evidence" value="ECO:0007669"/>
    <property type="project" value="TreeGrafter"/>
</dbReference>
<dbReference type="GO" id="GO:0003677">
    <property type="term" value="F:DNA binding"/>
    <property type="evidence" value="ECO:0007669"/>
    <property type="project" value="UniProtKB-KW"/>
</dbReference>
<evidence type="ECO:0000259" key="4">
    <source>
        <dbReference type="Pfam" id="PF07804"/>
    </source>
</evidence>
<dbReference type="PANTHER" id="PTHR37419:SF8">
    <property type="entry name" value="TOXIN YJJJ"/>
    <property type="match status" value="1"/>
</dbReference>
<evidence type="ECO:0000313" key="6">
    <source>
        <dbReference type="EMBL" id="VEJ17741.1"/>
    </source>
</evidence>
<dbReference type="InterPro" id="IPR052028">
    <property type="entry name" value="HipA_Ser/Thr_kinase"/>
</dbReference>
<dbReference type="GO" id="GO:0004674">
    <property type="term" value="F:protein serine/threonine kinase activity"/>
    <property type="evidence" value="ECO:0007669"/>
    <property type="project" value="TreeGrafter"/>
</dbReference>
<dbReference type="InterPro" id="IPR012893">
    <property type="entry name" value="HipA-like_C"/>
</dbReference>
<keyword evidence="3" id="KW-0418">Kinase</keyword>
<dbReference type="InterPro" id="IPR017508">
    <property type="entry name" value="HipA_N1"/>
</dbReference>
<dbReference type="Pfam" id="PF13657">
    <property type="entry name" value="Couple_hipA"/>
    <property type="match status" value="1"/>
</dbReference>
<comment type="similarity">
    <text evidence="1">Belongs to the HipA Ser/Thr kinase family.</text>
</comment>
<dbReference type="AlphaFoldDB" id="A0A2X3XPB2"/>
<accession>A0A2X3XPB2</accession>
<organism evidence="6 7">
    <name type="scientific">Actinobacillus pleuropneumoniae</name>
    <name type="common">Haemophilus pleuropneumoniae</name>
    <dbReference type="NCBI Taxonomy" id="715"/>
    <lineage>
        <taxon>Bacteria</taxon>
        <taxon>Pseudomonadati</taxon>
        <taxon>Pseudomonadota</taxon>
        <taxon>Gammaproteobacteria</taxon>
        <taxon>Pasteurellales</taxon>
        <taxon>Pasteurellaceae</taxon>
        <taxon>Actinobacillus</taxon>
    </lineage>
</organism>
<evidence type="ECO:0000313" key="7">
    <source>
        <dbReference type="Proteomes" id="UP000275510"/>
    </source>
</evidence>
<evidence type="ECO:0000256" key="3">
    <source>
        <dbReference type="ARBA" id="ARBA00022777"/>
    </source>
</evidence>
<keyword evidence="6" id="KW-0238">DNA-binding</keyword>
<dbReference type="PANTHER" id="PTHR37419">
    <property type="entry name" value="SERINE/THREONINE-PROTEIN KINASE TOXIN HIPA"/>
    <property type="match status" value="1"/>
</dbReference>
<dbReference type="Proteomes" id="UP000275510">
    <property type="component" value="Chromosome"/>
</dbReference>
<dbReference type="EMBL" id="LR134515">
    <property type="protein sequence ID" value="VEJ17741.1"/>
    <property type="molecule type" value="Genomic_DNA"/>
</dbReference>
<feature type="domain" description="HipA N-terminal subdomain 1" evidence="5">
    <location>
        <begin position="22"/>
        <end position="121"/>
    </location>
</feature>
<evidence type="ECO:0000256" key="1">
    <source>
        <dbReference type="ARBA" id="ARBA00010164"/>
    </source>
</evidence>
<name>A0A2X3XPB2_ACTPL</name>
<proteinExistence type="inferred from homology"/>
<gene>
    <name evidence="6" type="ORF">NCTC10976_01893</name>
</gene>
<protein>
    <submittedName>
        <fullName evidence="6">Putative DNA-binding transcriptional regulator</fullName>
    </submittedName>
</protein>
<evidence type="ECO:0000256" key="2">
    <source>
        <dbReference type="ARBA" id="ARBA00022679"/>
    </source>
</evidence>
<sequence length="422" mass="47816">MVKIMPTKQLTVYRTLMDGRKIRVGELAENKQGIFFAYDENYLSNYPNLSPFKLEKTTALQLAPVSPHDGLHGVFADSLPDGWGLLLQDRFFEANQLNLYQISPLDRLAFVGDTGIGALSFEPVNHQSQYEEETNLFELGRNAQQIFEGQTDEVLQTLLQAGSSGGARPKAQIFISEANPQICRTQSLPEDDAWIVKFTTKSLPLKHEEGLLEAVYLSMAQKAGLKPVKWQLLEQGQFYWIAVKRFDYVSGSLGRVHTHTLCGLLDASYRMPSIDYFGLIKATKVLCQSRVASQLQFCRAMFNLFSLNQDDHSKNWSFVQDEQGEWQPSLAYDITYSPLRHGQHSMGFRQYGKAPPLNIIQELAEVAGFNHWNEAKIAIQEVVESIADFSEIAKTFPITQQTVTKIQRHLDLAWQENKLLCS</sequence>
<feature type="domain" description="HipA-like C-terminal" evidence="4">
    <location>
        <begin position="163"/>
        <end position="387"/>
    </location>
</feature>